<keyword evidence="1" id="KW-1133">Transmembrane helix</keyword>
<keyword evidence="3" id="KW-1185">Reference proteome</keyword>
<dbReference type="SUPFAM" id="SSF46894">
    <property type="entry name" value="C-terminal effector domain of the bipartite response regulators"/>
    <property type="match status" value="1"/>
</dbReference>
<organism evidence="2 3">
    <name type="scientific">Alkalitalea saponilacus</name>
    <dbReference type="NCBI Taxonomy" id="889453"/>
    <lineage>
        <taxon>Bacteria</taxon>
        <taxon>Pseudomonadati</taxon>
        <taxon>Bacteroidota</taxon>
        <taxon>Bacteroidia</taxon>
        <taxon>Marinilabiliales</taxon>
        <taxon>Marinilabiliaceae</taxon>
        <taxon>Alkalitalea</taxon>
    </lineage>
</organism>
<proteinExistence type="predicted"/>
<dbReference type="AlphaFoldDB" id="A0A1T5DE95"/>
<dbReference type="GO" id="GO:0003677">
    <property type="term" value="F:DNA binding"/>
    <property type="evidence" value="ECO:0007669"/>
    <property type="project" value="InterPro"/>
</dbReference>
<keyword evidence="1" id="KW-0812">Transmembrane</keyword>
<dbReference type="RefSeq" id="WP_079556855.1">
    <property type="nucleotide sequence ID" value="NZ_CP021904.1"/>
</dbReference>
<protein>
    <submittedName>
        <fullName evidence="2">Uncharacterized protein</fullName>
    </submittedName>
</protein>
<evidence type="ECO:0000313" key="3">
    <source>
        <dbReference type="Proteomes" id="UP000191055"/>
    </source>
</evidence>
<evidence type="ECO:0000256" key="1">
    <source>
        <dbReference type="SAM" id="Phobius"/>
    </source>
</evidence>
<keyword evidence="1" id="KW-0472">Membrane</keyword>
<dbReference type="GO" id="GO:0006355">
    <property type="term" value="P:regulation of DNA-templated transcription"/>
    <property type="evidence" value="ECO:0007669"/>
    <property type="project" value="InterPro"/>
</dbReference>
<dbReference type="KEGG" id="asx:CDL62_16740"/>
<gene>
    <name evidence="2" type="ORF">SAMN03080601_01086</name>
</gene>
<dbReference type="EMBL" id="FUYV01000004">
    <property type="protein sequence ID" value="SKB70068.1"/>
    <property type="molecule type" value="Genomic_DNA"/>
</dbReference>
<accession>A0A1T5DE95</accession>
<dbReference type="Proteomes" id="UP000191055">
    <property type="component" value="Unassembled WGS sequence"/>
</dbReference>
<dbReference type="InterPro" id="IPR016032">
    <property type="entry name" value="Sig_transdc_resp-reg_C-effctor"/>
</dbReference>
<dbReference type="STRING" id="889453.SAMN03080601_01086"/>
<feature type="transmembrane region" description="Helical" evidence="1">
    <location>
        <begin position="21"/>
        <end position="39"/>
    </location>
</feature>
<name>A0A1T5DE95_9BACT</name>
<reference evidence="2 3" key="1">
    <citation type="submission" date="2017-02" db="EMBL/GenBank/DDBJ databases">
        <authorList>
            <person name="Peterson S.W."/>
        </authorList>
    </citation>
    <scope>NUCLEOTIDE SEQUENCE [LARGE SCALE GENOMIC DNA]</scope>
    <source>
        <strain evidence="2 3">DSM 24412</strain>
    </source>
</reference>
<sequence>MRILNDALFSEKKIRKGIHKLQEYKCLIFYSTLVTFFSFSDLSGSNFESNETVISFAHFQKEELEALQFAIENCPLAAEENQPQCIQTILEVAEVQRKQQIHQIFITIIFAVLLLVFIIFLFRLKLKQKNSSLEKEILMRQVAESWTIQISKEKAQKEHLLALYHQLTLRHVATQERLEQLSYRFIKDNSDMHQAIQMELQTMKNEFNAILNEIIHEDLFYSYFDIPKDISLTTGEKIILFLFYCEMSSKQVATLIGITQGNLRVRKSNLRKKLSEYSNQYPEIEKVLMLL</sequence>
<evidence type="ECO:0000313" key="2">
    <source>
        <dbReference type="EMBL" id="SKB70068.1"/>
    </source>
</evidence>
<feature type="transmembrane region" description="Helical" evidence="1">
    <location>
        <begin position="101"/>
        <end position="122"/>
    </location>
</feature>